<reference evidence="3 4" key="1">
    <citation type="submission" date="2015-02" db="EMBL/GenBank/DDBJ databases">
        <title>Single-cell genomics of uncultivated deep-branching MTB reveals a conserved set of magnetosome genes.</title>
        <authorList>
            <person name="Kolinko S."/>
            <person name="Richter M."/>
            <person name="Glockner F.O."/>
            <person name="Brachmann A."/>
            <person name="Schuler D."/>
        </authorList>
    </citation>
    <scope>NUCLEOTIDE SEQUENCE [LARGE SCALE GENOMIC DNA]</scope>
    <source>
        <strain evidence="3">TM-1</strain>
    </source>
</reference>
<sequence>MIMKIQQLIIEYNKWIQDKTILKDIGNNWIQITTPYLDRHNDYLQIYVTKQNDKYFLTDDGYIFNDLLNSGCNLESIKRQELLKITLAGFGVIKKGDTLEVNATDSNFSLKKHSLIQAMLSVNDMFYLASSTITNLFLEDVELWLDLADIRFTPKVKFTGKSTYDHVFDFVIPKSRIAPERIIQTFNKPSRDTAEAFVFKWIDTKEVRSTESQAYAILNDQINPVSDSVIDALKNYQIKPVTWCDRELVKQELAA</sequence>
<dbReference type="EMBL" id="LACI01001049">
    <property type="protein sequence ID" value="KJU85378.1"/>
    <property type="molecule type" value="Genomic_DNA"/>
</dbReference>
<evidence type="ECO:0008006" key="5">
    <source>
        <dbReference type="Google" id="ProtNLM"/>
    </source>
</evidence>
<protein>
    <recommendedName>
        <fullName evidence="5">DUF1829 domain-containing protein</fullName>
    </recommendedName>
</protein>
<dbReference type="InterPro" id="IPR014960">
    <property type="entry name" value="DUF1828"/>
</dbReference>
<dbReference type="Proteomes" id="UP000033423">
    <property type="component" value="Unassembled WGS sequence"/>
</dbReference>
<organism evidence="3 4">
    <name type="scientific">Candidatus Magnetobacterium bavaricum</name>
    <dbReference type="NCBI Taxonomy" id="29290"/>
    <lineage>
        <taxon>Bacteria</taxon>
        <taxon>Pseudomonadati</taxon>
        <taxon>Nitrospirota</taxon>
        <taxon>Thermodesulfovibrionia</taxon>
        <taxon>Thermodesulfovibrionales</taxon>
        <taxon>Candidatus Magnetobacteriaceae</taxon>
        <taxon>Candidatus Magnetobacterium</taxon>
    </lineage>
</organism>
<dbReference type="Pfam" id="PF08861">
    <property type="entry name" value="DUF1828"/>
    <property type="match status" value="1"/>
</dbReference>
<evidence type="ECO:0000313" key="4">
    <source>
        <dbReference type="Proteomes" id="UP000033423"/>
    </source>
</evidence>
<keyword evidence="4" id="KW-1185">Reference proteome</keyword>
<proteinExistence type="predicted"/>
<feature type="domain" description="DUF1828" evidence="1">
    <location>
        <begin position="34"/>
        <end position="122"/>
    </location>
</feature>
<gene>
    <name evidence="3" type="ORF">MBAV_002427</name>
</gene>
<dbReference type="InterPro" id="IPR014961">
    <property type="entry name" value="DUF1829"/>
</dbReference>
<comment type="caution">
    <text evidence="3">The sequence shown here is derived from an EMBL/GenBank/DDBJ whole genome shotgun (WGS) entry which is preliminary data.</text>
</comment>
<evidence type="ECO:0000313" key="3">
    <source>
        <dbReference type="EMBL" id="KJU85378.1"/>
    </source>
</evidence>
<dbReference type="AlphaFoldDB" id="A0A0F3GXH1"/>
<feature type="domain" description="DUF1829" evidence="2">
    <location>
        <begin position="160"/>
        <end position="246"/>
    </location>
</feature>
<accession>A0A0F3GXH1</accession>
<dbReference type="Pfam" id="PF08862">
    <property type="entry name" value="DUF1829"/>
    <property type="match status" value="1"/>
</dbReference>
<name>A0A0F3GXH1_9BACT</name>
<dbReference type="PATRIC" id="fig|29290.4.peg.3225"/>
<evidence type="ECO:0000259" key="2">
    <source>
        <dbReference type="Pfam" id="PF08862"/>
    </source>
</evidence>
<evidence type="ECO:0000259" key="1">
    <source>
        <dbReference type="Pfam" id="PF08861"/>
    </source>
</evidence>